<dbReference type="CDD" id="cd14275">
    <property type="entry name" value="UBA_EF-Ts"/>
    <property type="match status" value="1"/>
</dbReference>
<keyword evidence="4 6" id="KW-0251">Elongation factor</keyword>
<comment type="function">
    <text evidence="6">Associates with the EF-Tu.GDP complex and induces the exchange of GDP to GTP. It remains bound to the aminoacyl-tRNA.EF-Tu.GTP complex up to the GTP hydrolysis stage on the ribosome.</text>
</comment>
<organism evidence="8 9">
    <name type="scientific">Paracoccus homiensis</name>
    <dbReference type="NCBI Taxonomy" id="364199"/>
    <lineage>
        <taxon>Bacteria</taxon>
        <taxon>Pseudomonadati</taxon>
        <taxon>Pseudomonadota</taxon>
        <taxon>Alphaproteobacteria</taxon>
        <taxon>Rhodobacterales</taxon>
        <taxon>Paracoccaceae</taxon>
        <taxon>Paracoccus</taxon>
    </lineage>
</organism>
<dbReference type="Proteomes" id="UP000199180">
    <property type="component" value="Unassembled WGS sequence"/>
</dbReference>
<sequence length="292" mass="30855">MAITAAMVKELRETTGAGMMDAKKALTENDGNMEAAQDWLRTKGLAKAAKKSGRVAAEGLVAVAVREGKGVAVEVNSETDFVGKNEEFQNMVRKIAAAGLGVDSTEELNNAVVDGKPVSELLTDAIAKIGENMTLRRLVKVEAPLVVSYVHNAAAEGMGKIGVLVGLEGGDEEIGRQIAMHVAATAPASLGQEDLDPALIEREKQVLTEQARESGKPEAVIEKMIEGRMKKFFEEVTLLGQKFVINPDVTVEEAAKAAGAKVVGFARVVVGEGIEKKEEDFAAEVAKTLGGN</sequence>
<evidence type="ECO:0000256" key="6">
    <source>
        <dbReference type="HAMAP-Rule" id="MF_00050"/>
    </source>
</evidence>
<dbReference type="STRING" id="364199.SAMN04489858_103388"/>
<dbReference type="Gene3D" id="1.10.286.20">
    <property type="match status" value="1"/>
</dbReference>
<protein>
    <recommendedName>
        <fullName evidence="2 6">Elongation factor Ts</fullName>
        <shortName evidence="6">EF-Ts</shortName>
    </recommendedName>
</protein>
<accession>A0A1I0CNB7</accession>
<evidence type="ECO:0000256" key="3">
    <source>
        <dbReference type="ARBA" id="ARBA00022490"/>
    </source>
</evidence>
<evidence type="ECO:0000259" key="7">
    <source>
        <dbReference type="Pfam" id="PF00889"/>
    </source>
</evidence>
<dbReference type="PANTHER" id="PTHR11741">
    <property type="entry name" value="ELONGATION FACTOR TS"/>
    <property type="match status" value="1"/>
</dbReference>
<dbReference type="PANTHER" id="PTHR11741:SF0">
    <property type="entry name" value="ELONGATION FACTOR TS, MITOCHONDRIAL"/>
    <property type="match status" value="1"/>
</dbReference>
<name>A0A1I0CNB7_9RHOB</name>
<dbReference type="InterPro" id="IPR036402">
    <property type="entry name" value="EF-Ts_dimer_sf"/>
</dbReference>
<gene>
    <name evidence="6" type="primary">tsf</name>
    <name evidence="8" type="ORF">SAMN04489858_103388</name>
</gene>
<comment type="subcellular location">
    <subcellularLocation>
        <location evidence="6">Cytoplasm</location>
    </subcellularLocation>
</comment>
<reference evidence="8 9" key="1">
    <citation type="submission" date="2016-10" db="EMBL/GenBank/DDBJ databases">
        <authorList>
            <person name="de Groot N.N."/>
        </authorList>
    </citation>
    <scope>NUCLEOTIDE SEQUENCE [LARGE SCALE GENOMIC DNA]</scope>
    <source>
        <strain evidence="8 9">DSM 17862</strain>
    </source>
</reference>
<dbReference type="FunFam" id="1.10.8.10:FF:000001">
    <property type="entry name" value="Elongation factor Ts"/>
    <property type="match status" value="1"/>
</dbReference>
<evidence type="ECO:0000256" key="2">
    <source>
        <dbReference type="ARBA" id="ARBA00016956"/>
    </source>
</evidence>
<dbReference type="OrthoDB" id="9808348at2"/>
<dbReference type="GO" id="GO:0003746">
    <property type="term" value="F:translation elongation factor activity"/>
    <property type="evidence" value="ECO:0007669"/>
    <property type="project" value="UniProtKB-UniRule"/>
</dbReference>
<feature type="domain" description="Translation elongation factor EFTs/EF1B dimerisation" evidence="7">
    <location>
        <begin position="70"/>
        <end position="272"/>
    </location>
</feature>
<dbReference type="InterPro" id="IPR018101">
    <property type="entry name" value="Transl_elong_Ts_CS"/>
</dbReference>
<dbReference type="InterPro" id="IPR009060">
    <property type="entry name" value="UBA-like_sf"/>
</dbReference>
<dbReference type="InterPro" id="IPR014039">
    <property type="entry name" value="Transl_elong_EFTs/EF1B_dimer"/>
</dbReference>
<dbReference type="Pfam" id="PF00889">
    <property type="entry name" value="EF_TS"/>
    <property type="match status" value="1"/>
</dbReference>
<evidence type="ECO:0000256" key="4">
    <source>
        <dbReference type="ARBA" id="ARBA00022768"/>
    </source>
</evidence>
<dbReference type="AlphaFoldDB" id="A0A1I0CNB7"/>
<evidence type="ECO:0000256" key="5">
    <source>
        <dbReference type="ARBA" id="ARBA00022917"/>
    </source>
</evidence>
<dbReference type="SUPFAM" id="SSF46934">
    <property type="entry name" value="UBA-like"/>
    <property type="match status" value="1"/>
</dbReference>
<dbReference type="EMBL" id="FOHO01000003">
    <property type="protein sequence ID" value="SET21085.1"/>
    <property type="molecule type" value="Genomic_DNA"/>
</dbReference>
<dbReference type="NCBIfam" id="TIGR00116">
    <property type="entry name" value="tsf"/>
    <property type="match status" value="1"/>
</dbReference>
<dbReference type="FunFam" id="1.10.286.20:FF:000001">
    <property type="entry name" value="Elongation factor Ts"/>
    <property type="match status" value="1"/>
</dbReference>
<evidence type="ECO:0000313" key="9">
    <source>
        <dbReference type="Proteomes" id="UP000199180"/>
    </source>
</evidence>
<evidence type="ECO:0000313" key="8">
    <source>
        <dbReference type="EMBL" id="SET21085.1"/>
    </source>
</evidence>
<dbReference type="HAMAP" id="MF_00050">
    <property type="entry name" value="EF_Ts"/>
    <property type="match status" value="1"/>
</dbReference>
<dbReference type="SUPFAM" id="SSF54713">
    <property type="entry name" value="Elongation factor Ts (EF-Ts), dimerisation domain"/>
    <property type="match status" value="2"/>
</dbReference>
<dbReference type="InterPro" id="IPR001816">
    <property type="entry name" value="Transl_elong_EFTs/EF1B"/>
</dbReference>
<feature type="region of interest" description="Involved in Mg(2+) ion dislocation from EF-Tu" evidence="6">
    <location>
        <begin position="79"/>
        <end position="82"/>
    </location>
</feature>
<evidence type="ECO:0000256" key="1">
    <source>
        <dbReference type="ARBA" id="ARBA00005532"/>
    </source>
</evidence>
<proteinExistence type="inferred from homology"/>
<keyword evidence="9" id="KW-1185">Reference proteome</keyword>
<dbReference type="PROSITE" id="PS01126">
    <property type="entry name" value="EF_TS_1"/>
    <property type="match status" value="1"/>
</dbReference>
<dbReference type="Gene3D" id="3.30.479.20">
    <property type="entry name" value="Elongation factor Ts, dimerisation domain"/>
    <property type="match status" value="2"/>
</dbReference>
<dbReference type="RefSeq" id="WP_090733427.1">
    <property type="nucleotide sequence ID" value="NZ_FOHO01000003.1"/>
</dbReference>
<dbReference type="Gene3D" id="1.10.8.10">
    <property type="entry name" value="DNA helicase RuvA subunit, C-terminal domain"/>
    <property type="match status" value="1"/>
</dbReference>
<keyword evidence="5 6" id="KW-0648">Protein biosynthesis</keyword>
<dbReference type="GO" id="GO:0005737">
    <property type="term" value="C:cytoplasm"/>
    <property type="evidence" value="ECO:0007669"/>
    <property type="project" value="UniProtKB-SubCell"/>
</dbReference>
<keyword evidence="3 6" id="KW-0963">Cytoplasm</keyword>
<comment type="similarity">
    <text evidence="1 6">Belongs to the EF-Ts family.</text>
</comment>